<reference evidence="7 8" key="1">
    <citation type="journal article" date="2024" name="Nat. Commun.">
        <title>Phylogenomics reveals the evolutionary origins of lichenization in chlorophyte algae.</title>
        <authorList>
            <person name="Puginier C."/>
            <person name="Libourel C."/>
            <person name="Otte J."/>
            <person name="Skaloud P."/>
            <person name="Haon M."/>
            <person name="Grisel S."/>
            <person name="Petersen M."/>
            <person name="Berrin J.G."/>
            <person name="Delaux P.M."/>
            <person name="Dal Grande F."/>
            <person name="Keller J."/>
        </authorList>
    </citation>
    <scope>NUCLEOTIDE SEQUENCE [LARGE SCALE GENOMIC DNA]</scope>
    <source>
        <strain evidence="7 8">SAG 2145</strain>
    </source>
</reference>
<evidence type="ECO:0000256" key="1">
    <source>
        <dbReference type="ARBA" id="ARBA00022574"/>
    </source>
</evidence>
<protein>
    <recommendedName>
        <fullName evidence="6">Autophagy-related protein 16 domain-containing protein</fullName>
    </recommendedName>
</protein>
<dbReference type="PANTHER" id="PTHR19878:SF8">
    <property type="entry name" value="AUTOPHAGY-RELATED 16, ISOFORM F"/>
    <property type="match status" value="1"/>
</dbReference>
<accession>A0AAW1S2L3</accession>
<dbReference type="PANTHER" id="PTHR19878">
    <property type="entry name" value="AUTOPHAGY PROTEIN 16-LIKE"/>
    <property type="match status" value="1"/>
</dbReference>
<dbReference type="Pfam" id="PF00400">
    <property type="entry name" value="WD40"/>
    <property type="match status" value="5"/>
</dbReference>
<dbReference type="EMBL" id="JALJOS010000004">
    <property type="protein sequence ID" value="KAK9840449.1"/>
    <property type="molecule type" value="Genomic_DNA"/>
</dbReference>
<sequence>MQVAIDPSLEAGIKTELFALNCRQAQFQRVFADYAVILSQRHSFQTAASKLEKEAVQLRDEAESLRLEGKTVQEARARTAQMEELEKRVKEQGEELATCHKKRAEIAEELAKSSQQMQNVRDINAGQARELETEKGRVKELQAKRREVTQELEEARKATAAQADELEMRLGEKDAAVRRAEKAETGEAQLLQRLELDQAQQANRMNNVMQMCEQMEQDARSQAHGIAATAQADADRIVAQARQDALVAAAAVPSAADVLAPARLARLPSFLRDRITGRRTSSGGPPASPAGQPSDTIGEEVEEEQAATPVQPRVILPTMPARTAPAHEGGCFSLAFTRSGSRLASCGADKMVRIWEPVTSQQVGELRGSLDTVFEASFTANGGQLLAGGADRALRLWDLTTGRVLQTLTGHAQKVLSLDCNPAEPNRAASSSADRSLKLWDLQHGRCVRDFVAVHKTCNSLRFSTDGQMLLAGYFDGNLRLWDTRAGRVAREVMDLHQREIVSVAVGRAGGLVLTCGRDNELKLVDMRTFEVRGAMRASGFSVDSVWCSAAISPDERFVTAGSSSGALCIWEVEGASLATELRGSAGQAVQAAAWSPQGEPLVSCNRQGSITFWKS</sequence>
<feature type="coiled-coil region" evidence="4">
    <location>
        <begin position="41"/>
        <end position="183"/>
    </location>
</feature>
<organism evidence="7 8">
    <name type="scientific">Apatococcus lobatus</name>
    <dbReference type="NCBI Taxonomy" id="904363"/>
    <lineage>
        <taxon>Eukaryota</taxon>
        <taxon>Viridiplantae</taxon>
        <taxon>Chlorophyta</taxon>
        <taxon>core chlorophytes</taxon>
        <taxon>Trebouxiophyceae</taxon>
        <taxon>Chlorellales</taxon>
        <taxon>Chlorellaceae</taxon>
        <taxon>Apatococcus</taxon>
    </lineage>
</organism>
<feature type="compositionally biased region" description="Low complexity" evidence="5">
    <location>
        <begin position="281"/>
        <end position="294"/>
    </location>
</feature>
<dbReference type="PROSITE" id="PS50082">
    <property type="entry name" value="WD_REPEATS_2"/>
    <property type="match status" value="4"/>
</dbReference>
<keyword evidence="2" id="KW-0677">Repeat</keyword>
<dbReference type="CDD" id="cd00200">
    <property type="entry name" value="WD40"/>
    <property type="match status" value="1"/>
</dbReference>
<evidence type="ECO:0000313" key="7">
    <source>
        <dbReference type="EMBL" id="KAK9840449.1"/>
    </source>
</evidence>
<dbReference type="InterPro" id="IPR045160">
    <property type="entry name" value="ATG16"/>
</dbReference>
<feature type="repeat" description="WD" evidence="3">
    <location>
        <begin position="460"/>
        <end position="492"/>
    </location>
</feature>
<dbReference type="PROSITE" id="PS50294">
    <property type="entry name" value="WD_REPEATS_REGION"/>
    <property type="match status" value="3"/>
</dbReference>
<dbReference type="InterPro" id="IPR015943">
    <property type="entry name" value="WD40/YVTN_repeat-like_dom_sf"/>
</dbReference>
<evidence type="ECO:0000256" key="4">
    <source>
        <dbReference type="SAM" id="Coils"/>
    </source>
</evidence>
<keyword evidence="8" id="KW-1185">Reference proteome</keyword>
<name>A0AAW1S2L3_9CHLO</name>
<evidence type="ECO:0000259" key="6">
    <source>
        <dbReference type="Pfam" id="PF08614"/>
    </source>
</evidence>
<evidence type="ECO:0000256" key="2">
    <source>
        <dbReference type="ARBA" id="ARBA00022737"/>
    </source>
</evidence>
<feature type="region of interest" description="Disordered" evidence="5">
    <location>
        <begin position="275"/>
        <end position="309"/>
    </location>
</feature>
<dbReference type="Gene3D" id="2.130.10.10">
    <property type="entry name" value="YVTN repeat-like/Quinoprotein amine dehydrogenase"/>
    <property type="match status" value="2"/>
</dbReference>
<dbReference type="InterPro" id="IPR036322">
    <property type="entry name" value="WD40_repeat_dom_sf"/>
</dbReference>
<dbReference type="Pfam" id="PF08614">
    <property type="entry name" value="ATG16"/>
    <property type="match status" value="1"/>
</dbReference>
<evidence type="ECO:0000256" key="3">
    <source>
        <dbReference type="PROSITE-ProRule" id="PRU00221"/>
    </source>
</evidence>
<dbReference type="InterPro" id="IPR020472">
    <property type="entry name" value="WD40_PAC1"/>
</dbReference>
<dbReference type="InterPro" id="IPR013923">
    <property type="entry name" value="Autophagy-rel_prot_16_dom"/>
</dbReference>
<dbReference type="GO" id="GO:0000045">
    <property type="term" value="P:autophagosome assembly"/>
    <property type="evidence" value="ECO:0007669"/>
    <property type="project" value="InterPro"/>
</dbReference>
<feature type="repeat" description="WD" evidence="3">
    <location>
        <begin position="366"/>
        <end position="407"/>
    </location>
</feature>
<keyword evidence="1 3" id="KW-0853">WD repeat</keyword>
<dbReference type="InterPro" id="IPR019775">
    <property type="entry name" value="WD40_repeat_CS"/>
</dbReference>
<feature type="repeat" description="WD" evidence="3">
    <location>
        <begin position="408"/>
        <end position="450"/>
    </location>
</feature>
<gene>
    <name evidence="7" type="ORF">WJX74_010012</name>
</gene>
<dbReference type="PRINTS" id="PR00320">
    <property type="entry name" value="GPROTEINBRPT"/>
</dbReference>
<feature type="domain" description="Autophagy-related protein 16" evidence="6">
    <location>
        <begin position="23"/>
        <end position="206"/>
    </location>
</feature>
<dbReference type="AlphaFoldDB" id="A0AAW1S2L3"/>
<proteinExistence type="predicted"/>
<dbReference type="Proteomes" id="UP001438707">
    <property type="component" value="Unassembled WGS sequence"/>
</dbReference>
<dbReference type="SUPFAM" id="SSF50978">
    <property type="entry name" value="WD40 repeat-like"/>
    <property type="match status" value="1"/>
</dbReference>
<evidence type="ECO:0000313" key="8">
    <source>
        <dbReference type="Proteomes" id="UP001438707"/>
    </source>
</evidence>
<dbReference type="SMART" id="SM00320">
    <property type="entry name" value="WD40"/>
    <property type="match status" value="7"/>
</dbReference>
<keyword evidence="4" id="KW-0175">Coiled coil</keyword>
<dbReference type="InterPro" id="IPR001680">
    <property type="entry name" value="WD40_rpt"/>
</dbReference>
<comment type="caution">
    <text evidence="7">The sequence shown here is derived from an EMBL/GenBank/DDBJ whole genome shotgun (WGS) entry which is preliminary data.</text>
</comment>
<evidence type="ECO:0000256" key="5">
    <source>
        <dbReference type="SAM" id="MobiDB-lite"/>
    </source>
</evidence>
<feature type="repeat" description="WD" evidence="3">
    <location>
        <begin position="324"/>
        <end position="365"/>
    </location>
</feature>
<dbReference type="PROSITE" id="PS00678">
    <property type="entry name" value="WD_REPEATS_1"/>
    <property type="match status" value="3"/>
</dbReference>